<evidence type="ECO:0000256" key="1">
    <source>
        <dbReference type="SAM" id="MobiDB-lite"/>
    </source>
</evidence>
<gene>
    <name evidence="2" type="ORF">CSUI_009270</name>
</gene>
<organism evidence="2 3">
    <name type="scientific">Cystoisospora suis</name>
    <dbReference type="NCBI Taxonomy" id="483139"/>
    <lineage>
        <taxon>Eukaryota</taxon>
        <taxon>Sar</taxon>
        <taxon>Alveolata</taxon>
        <taxon>Apicomplexa</taxon>
        <taxon>Conoidasida</taxon>
        <taxon>Coccidia</taxon>
        <taxon>Eucoccidiorida</taxon>
        <taxon>Eimeriorina</taxon>
        <taxon>Sarcocystidae</taxon>
        <taxon>Cystoisospora</taxon>
    </lineage>
</organism>
<comment type="caution">
    <text evidence="2">The sequence shown here is derived from an EMBL/GenBank/DDBJ whole genome shotgun (WGS) entry which is preliminary data.</text>
</comment>
<name>A0A2C6KH94_9APIC</name>
<protein>
    <submittedName>
        <fullName evidence="2">Uncharacterized protein</fullName>
    </submittedName>
</protein>
<evidence type="ECO:0000313" key="3">
    <source>
        <dbReference type="Proteomes" id="UP000221165"/>
    </source>
</evidence>
<dbReference type="Proteomes" id="UP000221165">
    <property type="component" value="Unassembled WGS sequence"/>
</dbReference>
<feature type="region of interest" description="Disordered" evidence="1">
    <location>
        <begin position="1"/>
        <end position="38"/>
    </location>
</feature>
<accession>A0A2C6KH94</accession>
<sequence>MMLRGARQPPLRVTSPSAHGTSSLTPARTGYTHQGGPDTTKISLQAAGRPLRNNSNARSAAAPSLLFKYIFCFSLVSRSTSTVFIFVTPPASAPERLTTLHQKPRPSAMPPYAAFRFRSRDFHI</sequence>
<reference evidence="2 3" key="1">
    <citation type="journal article" date="2017" name="Int. J. Parasitol.">
        <title>The genome of the protozoan parasite Cystoisospora suis and a reverse vaccinology approach to identify vaccine candidates.</title>
        <authorList>
            <person name="Palmieri N."/>
            <person name="Shrestha A."/>
            <person name="Ruttkowski B."/>
            <person name="Beck T."/>
            <person name="Vogl C."/>
            <person name="Tomley F."/>
            <person name="Blake D.P."/>
            <person name="Joachim A."/>
        </authorList>
    </citation>
    <scope>NUCLEOTIDE SEQUENCE [LARGE SCALE GENOMIC DNA]</scope>
    <source>
        <strain evidence="2 3">Wien I</strain>
    </source>
</reference>
<feature type="compositionally biased region" description="Polar residues" evidence="1">
    <location>
        <begin position="14"/>
        <end position="26"/>
    </location>
</feature>
<dbReference type="VEuPathDB" id="ToxoDB:CSUI_009270"/>
<keyword evidence="3" id="KW-1185">Reference proteome</keyword>
<dbReference type="RefSeq" id="XP_067918642.1">
    <property type="nucleotide sequence ID" value="XM_068069386.1"/>
</dbReference>
<evidence type="ECO:0000313" key="2">
    <source>
        <dbReference type="EMBL" id="PHJ16917.1"/>
    </source>
</evidence>
<dbReference type="GeneID" id="94432597"/>
<dbReference type="AlphaFoldDB" id="A0A2C6KH94"/>
<dbReference type="EMBL" id="MIGC01005481">
    <property type="protein sequence ID" value="PHJ16917.1"/>
    <property type="molecule type" value="Genomic_DNA"/>
</dbReference>
<proteinExistence type="predicted"/>